<dbReference type="AlphaFoldDB" id="A0A816QA80"/>
<sequence length="75" mass="8519">MSSISQSVTSSFCWINITPQNHSERKRWNATNCIPKKGTSNVKWLKKRPIKGSSSWLPKAMISSLFIAVLKEIKL</sequence>
<name>A0A816QA80_BRANA</name>
<dbReference type="EMBL" id="HG994370">
    <property type="protein sequence ID" value="CAF2057628.1"/>
    <property type="molecule type" value="Genomic_DNA"/>
</dbReference>
<protein>
    <submittedName>
        <fullName evidence="2">(rape) hypothetical protein</fullName>
    </submittedName>
</protein>
<organism evidence="2">
    <name type="scientific">Brassica napus</name>
    <name type="common">Rape</name>
    <dbReference type="NCBI Taxonomy" id="3708"/>
    <lineage>
        <taxon>Eukaryota</taxon>
        <taxon>Viridiplantae</taxon>
        <taxon>Streptophyta</taxon>
        <taxon>Embryophyta</taxon>
        <taxon>Tracheophyta</taxon>
        <taxon>Spermatophyta</taxon>
        <taxon>Magnoliopsida</taxon>
        <taxon>eudicotyledons</taxon>
        <taxon>Gunneridae</taxon>
        <taxon>Pentapetalae</taxon>
        <taxon>rosids</taxon>
        <taxon>malvids</taxon>
        <taxon>Brassicales</taxon>
        <taxon>Brassicaceae</taxon>
        <taxon>Brassiceae</taxon>
        <taxon>Brassica</taxon>
    </lineage>
</organism>
<reference evidence="2" key="1">
    <citation type="submission" date="2021-01" db="EMBL/GenBank/DDBJ databases">
        <authorList>
            <consortium name="Genoscope - CEA"/>
            <person name="William W."/>
        </authorList>
    </citation>
    <scope>NUCLEOTIDE SEQUENCE</scope>
</reference>
<gene>
    <name evidence="1" type="ORF">DARMORV10_C06P17710.1</name>
    <name evidence="2" type="ORF">DARMORV10_C06P17720.1</name>
</gene>
<accession>A0A816QA80</accession>
<proteinExistence type="predicted"/>
<dbReference type="EMBL" id="HG994370">
    <property type="protein sequence ID" value="CAF2057624.1"/>
    <property type="molecule type" value="Genomic_DNA"/>
</dbReference>
<evidence type="ECO:0000313" key="2">
    <source>
        <dbReference type="EMBL" id="CAF2057628.1"/>
    </source>
</evidence>
<evidence type="ECO:0000313" key="1">
    <source>
        <dbReference type="EMBL" id="CAF2057624.1"/>
    </source>
</evidence>
<dbReference type="Proteomes" id="UP001295469">
    <property type="component" value="Chromosome C06"/>
</dbReference>